<evidence type="ECO:0000256" key="4">
    <source>
        <dbReference type="ARBA" id="ARBA00022691"/>
    </source>
</evidence>
<dbReference type="GO" id="GO:0008173">
    <property type="term" value="F:RNA methyltransferase activity"/>
    <property type="evidence" value="ECO:0007669"/>
    <property type="project" value="InterPro"/>
</dbReference>
<dbReference type="EMBL" id="BDDD01002573">
    <property type="protein sequence ID" value="GAV82210.1"/>
    <property type="molecule type" value="Genomic_DNA"/>
</dbReference>
<dbReference type="OrthoDB" id="538249at2759"/>
<dbReference type="InterPro" id="IPR058240">
    <property type="entry name" value="rSAM_sf"/>
</dbReference>
<organism evidence="10 11">
    <name type="scientific">Cephalotus follicularis</name>
    <name type="common">Albany pitcher plant</name>
    <dbReference type="NCBI Taxonomy" id="3775"/>
    <lineage>
        <taxon>Eukaryota</taxon>
        <taxon>Viridiplantae</taxon>
        <taxon>Streptophyta</taxon>
        <taxon>Embryophyta</taxon>
        <taxon>Tracheophyta</taxon>
        <taxon>Spermatophyta</taxon>
        <taxon>Magnoliopsida</taxon>
        <taxon>eudicotyledons</taxon>
        <taxon>Gunneridae</taxon>
        <taxon>Pentapetalae</taxon>
        <taxon>rosids</taxon>
        <taxon>fabids</taxon>
        <taxon>Oxalidales</taxon>
        <taxon>Cephalotaceae</taxon>
        <taxon>Cephalotus</taxon>
    </lineage>
</organism>
<keyword evidence="4" id="KW-0949">S-adenosyl-L-methionine</keyword>
<evidence type="ECO:0000259" key="8">
    <source>
        <dbReference type="PROSITE" id="PS51831"/>
    </source>
</evidence>
<dbReference type="InterPro" id="IPR006674">
    <property type="entry name" value="HD_domain"/>
</dbReference>
<dbReference type="Pfam" id="PF04055">
    <property type="entry name" value="Radical_SAM"/>
    <property type="match status" value="1"/>
</dbReference>
<dbReference type="PROSITE" id="PS51831">
    <property type="entry name" value="HD"/>
    <property type="match status" value="1"/>
</dbReference>
<evidence type="ECO:0000256" key="5">
    <source>
        <dbReference type="ARBA" id="ARBA00022723"/>
    </source>
</evidence>
<evidence type="ECO:0000256" key="2">
    <source>
        <dbReference type="ARBA" id="ARBA00022552"/>
    </source>
</evidence>
<keyword evidence="1" id="KW-0963">Cytoplasm</keyword>
<feature type="domain" description="HD" evidence="8">
    <location>
        <begin position="470"/>
        <end position="606"/>
    </location>
</feature>
<dbReference type="PANTHER" id="PTHR11373">
    <property type="entry name" value="DEOXYNUCLEOSIDE TRIPHOSPHATE TRIPHOSPHOHYDROLASE"/>
    <property type="match status" value="1"/>
</dbReference>
<dbReference type="Gene3D" id="3.30.70.2760">
    <property type="match status" value="1"/>
</dbReference>
<comment type="caution">
    <text evidence="10">The sequence shown here is derived from an EMBL/GenBank/DDBJ whole genome shotgun (WGS) entry which is preliminary data.</text>
</comment>
<keyword evidence="5" id="KW-0479">Metal-binding</keyword>
<dbReference type="PANTHER" id="PTHR11373:SF34">
    <property type="entry name" value="METAL-DEPENDENT PHOSPHOHYDROLASE"/>
    <property type="match status" value="1"/>
</dbReference>
<dbReference type="AlphaFoldDB" id="A0A1Q3CPM8"/>
<protein>
    <submittedName>
        <fullName evidence="10">HD domain-containing protein/Radical_SAM domain-containing protein/Fer4_14 domain-containing protein</fullName>
    </submittedName>
</protein>
<dbReference type="SMART" id="SM00471">
    <property type="entry name" value="HDc"/>
    <property type="match status" value="1"/>
</dbReference>
<dbReference type="GO" id="GO:0046872">
    <property type="term" value="F:metal ion binding"/>
    <property type="evidence" value="ECO:0007669"/>
    <property type="project" value="UniProtKB-KW"/>
</dbReference>
<evidence type="ECO:0000259" key="9">
    <source>
        <dbReference type="PROSITE" id="PS51918"/>
    </source>
</evidence>
<sequence length="865" mass="99009">METGCMWVKRVRTGSNSLQLMKPSSMASPYTTTQTALTHLHYYHQHRISFPCLIPKPPNLISILSPRLLSTAASIHDNPKRSSKVLLKGMTYIELEKWVQSHGYRPGQALMLWKRLYGDGIWAQRIDELEGLNKDFKKMLSKHAEFMALSLKDMRIASDGTRKLLFTMDDGLVIETVVIPCDRGRTTVCVSSQVGCAMNCQFCYTGRMGLRRHLTTAEIVDQAVFARRLLSREVGSVTNVVFMGMGEPLHNVENVIKAADIMVHEQGLQFSPRKVTISTSGLVPQLKRFLHESNCSLAVSLNATTDEIRNWIMPINRKYKLGLLLETLREELQVKHNYKVLFEYVMLSGVNDSFEDAKRLIDLVQGIPCKINLISFNSHSGSEFRSTSEERMIEFRNILAEGGCTVFLRLSRGDDQMAACGQLGKPVKLFICGFLQIFLKFIDTEQFQRLRDLKQLGLAHTVYPGAVHSRFEHSLGVYWLAGNAVHTIANHQGLELGIEHFDIQTVKLAGLLHDVGHGPFSHVFEREFLPRVGIKWSHEDMSVDMIDYIVDEHNIDVDPEILKKVKEMIIASSEHPSQKSTRKKNFLYDIVANGRNGIDVDKFDYIVRDSRACGLGCNFQFQRLTETMRVMDDEICYRAKDYLTIHKLFATRADLHRTVYTHAKVKAIELMLIDSLTKANNFLHISSSIQQPADFWKIDDSIMKTIETDPRPELKEARDLILRIKRRDLYQFCNEFSVPKEKMEYFKAVTPEDIVCSQKSGHITLKEEDVAVSNVRIDLTRGKDNPLQSINCLKFQDYDSNEKFTIRDDRISHLLPAFYQDMIVRVYSKKPELVEAVSEAFVNFQYKTLGMKAQVHATPEKKKHR</sequence>
<dbReference type="InterPro" id="IPR007197">
    <property type="entry name" value="rSAM"/>
</dbReference>
<feature type="non-terminal residue" evidence="10">
    <location>
        <position position="865"/>
    </location>
</feature>
<dbReference type="GO" id="GO:0030488">
    <property type="term" value="P:tRNA methylation"/>
    <property type="evidence" value="ECO:0007669"/>
    <property type="project" value="InterPro"/>
</dbReference>
<keyword evidence="6" id="KW-0408">Iron</keyword>
<dbReference type="GO" id="GO:0008832">
    <property type="term" value="F:dGTPase activity"/>
    <property type="evidence" value="ECO:0007669"/>
    <property type="project" value="TreeGrafter"/>
</dbReference>
<dbReference type="InParanoid" id="A0A1Q3CPM8"/>
<dbReference type="CDD" id="cd01335">
    <property type="entry name" value="Radical_SAM"/>
    <property type="match status" value="1"/>
</dbReference>
<evidence type="ECO:0000256" key="1">
    <source>
        <dbReference type="ARBA" id="ARBA00022490"/>
    </source>
</evidence>
<dbReference type="InterPro" id="IPR003607">
    <property type="entry name" value="HD/PDEase_dom"/>
</dbReference>
<dbReference type="FunFam" id="1.10.150.530:FF:000005">
    <property type="entry name" value="Radical SAM superfamily protein"/>
    <property type="match status" value="1"/>
</dbReference>
<dbReference type="SFLD" id="SFLDS00029">
    <property type="entry name" value="Radical_SAM"/>
    <property type="match status" value="1"/>
</dbReference>
<dbReference type="SFLD" id="SFLDF00275">
    <property type="entry name" value="adenosine_C2_methyltransferase"/>
    <property type="match status" value="1"/>
</dbReference>
<dbReference type="SUPFAM" id="SSF102114">
    <property type="entry name" value="Radical SAM enzymes"/>
    <property type="match status" value="1"/>
</dbReference>
<dbReference type="PROSITE" id="PS51918">
    <property type="entry name" value="RADICAL_SAM"/>
    <property type="match status" value="1"/>
</dbReference>
<dbReference type="GO" id="GO:0005634">
    <property type="term" value="C:nucleus"/>
    <property type="evidence" value="ECO:0007669"/>
    <property type="project" value="TreeGrafter"/>
</dbReference>
<dbReference type="InterPro" id="IPR027492">
    <property type="entry name" value="RNA_MTrfase_RlmN"/>
</dbReference>
<reference evidence="11" key="1">
    <citation type="submission" date="2016-04" db="EMBL/GenBank/DDBJ databases">
        <title>Cephalotus genome sequencing.</title>
        <authorList>
            <person name="Fukushima K."/>
            <person name="Hasebe M."/>
            <person name="Fang X."/>
        </authorList>
    </citation>
    <scope>NUCLEOTIDE SEQUENCE [LARGE SCALE GENOMIC DNA]</scope>
    <source>
        <strain evidence="11">cv. St1</strain>
    </source>
</reference>
<dbReference type="InterPro" id="IPR004383">
    <property type="entry name" value="rRNA_lsu_MTrfase_RlmN/Cfr"/>
</dbReference>
<dbReference type="STRING" id="3775.A0A1Q3CPM8"/>
<evidence type="ECO:0000256" key="3">
    <source>
        <dbReference type="ARBA" id="ARBA00022603"/>
    </source>
</evidence>
<dbReference type="InterPro" id="IPR013785">
    <property type="entry name" value="Aldolase_TIM"/>
</dbReference>
<evidence type="ECO:0000256" key="7">
    <source>
        <dbReference type="ARBA" id="ARBA00023014"/>
    </source>
</evidence>
<keyword evidence="11" id="KW-1185">Reference proteome</keyword>
<dbReference type="SFLD" id="SFLDG01062">
    <property type="entry name" value="methyltransferase_(Class_A)"/>
    <property type="match status" value="1"/>
</dbReference>
<evidence type="ECO:0000256" key="6">
    <source>
        <dbReference type="ARBA" id="ARBA00023004"/>
    </source>
</evidence>
<dbReference type="FunFam" id="1.10.3210.10:FF:000017">
    <property type="entry name" value="Deoxynucleoside triphosphate triphosphohydrolase SAMHD1"/>
    <property type="match status" value="1"/>
</dbReference>
<proteinExistence type="predicted"/>
<feature type="domain" description="Radical SAM core" evidence="9">
    <location>
        <begin position="182"/>
        <end position="415"/>
    </location>
</feature>
<dbReference type="FunFam" id="3.20.20.70:FF:000161">
    <property type="entry name" value="Dual-specificity RNA methyltransferase RlmN"/>
    <property type="match status" value="1"/>
</dbReference>
<dbReference type="NCBIfam" id="TIGR00048">
    <property type="entry name" value="rRNA_mod_RlmN"/>
    <property type="match status" value="1"/>
</dbReference>
<dbReference type="GO" id="GO:0070475">
    <property type="term" value="P:rRNA base methylation"/>
    <property type="evidence" value="ECO:0007669"/>
    <property type="project" value="InterPro"/>
</dbReference>
<dbReference type="Gene3D" id="1.10.3210.10">
    <property type="entry name" value="Hypothetical protein af1432"/>
    <property type="match status" value="1"/>
</dbReference>
<dbReference type="GO" id="GO:0006203">
    <property type="term" value="P:dGTP catabolic process"/>
    <property type="evidence" value="ECO:0007669"/>
    <property type="project" value="TreeGrafter"/>
</dbReference>
<name>A0A1Q3CPM8_CEPFO</name>
<dbReference type="Pfam" id="PF01966">
    <property type="entry name" value="HD"/>
    <property type="match status" value="1"/>
</dbReference>
<dbReference type="CDD" id="cd00077">
    <property type="entry name" value="HDc"/>
    <property type="match status" value="1"/>
</dbReference>
<keyword evidence="2" id="KW-0698">rRNA processing</keyword>
<dbReference type="Proteomes" id="UP000187406">
    <property type="component" value="Unassembled WGS sequence"/>
</dbReference>
<evidence type="ECO:0000313" key="11">
    <source>
        <dbReference type="Proteomes" id="UP000187406"/>
    </source>
</evidence>
<evidence type="ECO:0000313" key="10">
    <source>
        <dbReference type="EMBL" id="GAV82210.1"/>
    </source>
</evidence>
<accession>A0A1Q3CPM8</accession>
<keyword evidence="7" id="KW-0411">Iron-sulfur</keyword>
<dbReference type="Gene3D" id="3.20.20.70">
    <property type="entry name" value="Aldolase class I"/>
    <property type="match status" value="1"/>
</dbReference>
<keyword evidence="3" id="KW-0808">Transferase</keyword>
<dbReference type="GO" id="GO:0051536">
    <property type="term" value="F:iron-sulfur cluster binding"/>
    <property type="evidence" value="ECO:0007669"/>
    <property type="project" value="UniProtKB-KW"/>
</dbReference>
<dbReference type="InterPro" id="IPR050135">
    <property type="entry name" value="dGTPase-like"/>
</dbReference>
<dbReference type="FunFam" id="3.30.70.2760:FF:000001">
    <property type="entry name" value="Metal-dependent phosphohydrolase HD domain-containing protein"/>
    <property type="match status" value="1"/>
</dbReference>
<keyword evidence="3" id="KW-0489">Methyltransferase</keyword>
<dbReference type="Gene3D" id="1.10.150.530">
    <property type="match status" value="1"/>
</dbReference>
<gene>
    <name evidence="10" type="ORF">CFOL_v3_25662</name>
</gene>
<dbReference type="SUPFAM" id="SSF109604">
    <property type="entry name" value="HD-domain/PDEase-like"/>
    <property type="match status" value="1"/>
</dbReference>